<evidence type="ECO:0000313" key="10">
    <source>
        <dbReference type="EMBL" id="KXG86381.1"/>
    </source>
</evidence>
<keyword evidence="8" id="KW-0800">Toxin</keyword>
<comment type="function">
    <text evidence="8">Toxic component of a toxin-antitoxin (TA) system. An RNase.</text>
</comment>
<dbReference type="HAMAP" id="MF_00265">
    <property type="entry name" value="VapC_Nob1"/>
    <property type="match status" value="1"/>
</dbReference>
<evidence type="ECO:0000256" key="4">
    <source>
        <dbReference type="ARBA" id="ARBA00022723"/>
    </source>
</evidence>
<comment type="caution">
    <text evidence="10">The sequence shown here is derived from an EMBL/GenBank/DDBJ whole genome shotgun (WGS) entry which is preliminary data.</text>
</comment>
<dbReference type="PANTHER" id="PTHR33653">
    <property type="entry name" value="RIBONUCLEASE VAPC2"/>
    <property type="match status" value="1"/>
</dbReference>
<dbReference type="EMBL" id="LNUW01000016">
    <property type="protein sequence ID" value="KXG86381.1"/>
    <property type="molecule type" value="Genomic_DNA"/>
</dbReference>
<dbReference type="GO" id="GO:0016787">
    <property type="term" value="F:hydrolase activity"/>
    <property type="evidence" value="ECO:0007669"/>
    <property type="project" value="UniProtKB-KW"/>
</dbReference>
<name>A0A135P4L9_9HYPH</name>
<dbReference type="InterPro" id="IPR050556">
    <property type="entry name" value="Type_II_TA_system_RNase"/>
</dbReference>
<dbReference type="PANTHER" id="PTHR33653:SF1">
    <property type="entry name" value="RIBONUCLEASE VAPC2"/>
    <property type="match status" value="1"/>
</dbReference>
<evidence type="ECO:0000256" key="7">
    <source>
        <dbReference type="ARBA" id="ARBA00038093"/>
    </source>
</evidence>
<dbReference type="AlphaFoldDB" id="A0A135P4L9"/>
<dbReference type="Proteomes" id="UP000070498">
    <property type="component" value="Unassembled WGS sequence"/>
</dbReference>
<dbReference type="GO" id="GO:0000287">
    <property type="term" value="F:magnesium ion binding"/>
    <property type="evidence" value="ECO:0007669"/>
    <property type="project" value="UniProtKB-UniRule"/>
</dbReference>
<evidence type="ECO:0000256" key="2">
    <source>
        <dbReference type="ARBA" id="ARBA00022649"/>
    </source>
</evidence>
<keyword evidence="6 8" id="KW-0460">Magnesium</keyword>
<gene>
    <name evidence="8" type="primary">vapC</name>
    <name evidence="10" type="ORF">ATO67_02790</name>
</gene>
<organism evidence="10 11">
    <name type="scientific">Agrobacterium bohemicum</name>
    <dbReference type="NCBI Taxonomy" id="2052828"/>
    <lineage>
        <taxon>Bacteria</taxon>
        <taxon>Pseudomonadati</taxon>
        <taxon>Pseudomonadota</taxon>
        <taxon>Alphaproteobacteria</taxon>
        <taxon>Hyphomicrobiales</taxon>
        <taxon>Rhizobiaceae</taxon>
        <taxon>Rhizobium/Agrobacterium group</taxon>
        <taxon>Agrobacterium</taxon>
    </lineage>
</organism>
<feature type="binding site" evidence="8">
    <location>
        <position position="7"/>
    </location>
    <ligand>
        <name>Mg(2+)</name>
        <dbReference type="ChEBI" id="CHEBI:18420"/>
    </ligand>
</feature>
<keyword evidence="11" id="KW-1185">Reference proteome</keyword>
<dbReference type="SUPFAM" id="SSF88723">
    <property type="entry name" value="PIN domain-like"/>
    <property type="match status" value="1"/>
</dbReference>
<keyword evidence="5 8" id="KW-0378">Hydrolase</keyword>
<feature type="domain" description="PIN" evidence="9">
    <location>
        <begin position="4"/>
        <end position="124"/>
    </location>
</feature>
<accession>A0A135P4L9</accession>
<dbReference type="CDD" id="cd18735">
    <property type="entry name" value="PIN_HiVapC1-like"/>
    <property type="match status" value="1"/>
</dbReference>
<dbReference type="RefSeq" id="WP_067643909.1">
    <property type="nucleotide sequence ID" value="NZ_KQ961023.1"/>
</dbReference>
<dbReference type="GO" id="GO:0004540">
    <property type="term" value="F:RNA nuclease activity"/>
    <property type="evidence" value="ECO:0007669"/>
    <property type="project" value="InterPro"/>
</dbReference>
<proteinExistence type="inferred from homology"/>
<evidence type="ECO:0000256" key="8">
    <source>
        <dbReference type="HAMAP-Rule" id="MF_00265"/>
    </source>
</evidence>
<comment type="similarity">
    <text evidence="7 8">Belongs to the PINc/VapC protein family.</text>
</comment>
<dbReference type="InterPro" id="IPR002716">
    <property type="entry name" value="PIN_dom"/>
</dbReference>
<evidence type="ECO:0000256" key="1">
    <source>
        <dbReference type="ARBA" id="ARBA00001946"/>
    </source>
</evidence>
<evidence type="ECO:0000256" key="5">
    <source>
        <dbReference type="ARBA" id="ARBA00022801"/>
    </source>
</evidence>
<evidence type="ECO:0000256" key="6">
    <source>
        <dbReference type="ARBA" id="ARBA00022842"/>
    </source>
</evidence>
<dbReference type="EC" id="3.1.-.-" evidence="8"/>
<evidence type="ECO:0000259" key="9">
    <source>
        <dbReference type="Pfam" id="PF01850"/>
    </source>
</evidence>
<evidence type="ECO:0000256" key="3">
    <source>
        <dbReference type="ARBA" id="ARBA00022722"/>
    </source>
</evidence>
<dbReference type="InterPro" id="IPR029060">
    <property type="entry name" value="PIN-like_dom_sf"/>
</dbReference>
<dbReference type="NCBIfam" id="NF010285">
    <property type="entry name" value="PRK13725.1"/>
    <property type="match status" value="1"/>
</dbReference>
<dbReference type="Gene3D" id="3.40.50.1010">
    <property type="entry name" value="5'-nuclease"/>
    <property type="match status" value="1"/>
</dbReference>
<comment type="cofactor">
    <cofactor evidence="1 8">
        <name>Mg(2+)</name>
        <dbReference type="ChEBI" id="CHEBI:18420"/>
    </cofactor>
</comment>
<reference evidence="10 11" key="1">
    <citation type="submission" date="2015-11" db="EMBL/GenBank/DDBJ databases">
        <title>Draft genome sequence of Agrobacterium sp. R89-1.</title>
        <authorList>
            <person name="Zahradnik J."/>
            <person name="Kyslikova E."/>
            <person name="Palyzova A."/>
            <person name="Kyslik P."/>
        </authorList>
    </citation>
    <scope>NUCLEOTIDE SEQUENCE [LARGE SCALE GENOMIC DNA]</scope>
    <source>
        <strain evidence="10 11">R89-1</strain>
    </source>
</reference>
<evidence type="ECO:0000313" key="11">
    <source>
        <dbReference type="Proteomes" id="UP000070498"/>
    </source>
</evidence>
<protein>
    <recommendedName>
        <fullName evidence="8">Ribonuclease VapC</fullName>
        <shortName evidence="8">RNase VapC</shortName>
        <ecNumber evidence="8">3.1.-.-</ecNumber>
    </recommendedName>
    <alternativeName>
        <fullName evidence="8">Toxin VapC</fullName>
    </alternativeName>
</protein>
<feature type="binding site" evidence="8">
    <location>
        <position position="98"/>
    </location>
    <ligand>
        <name>Mg(2+)</name>
        <dbReference type="ChEBI" id="CHEBI:18420"/>
    </ligand>
</feature>
<keyword evidence="3 8" id="KW-0540">Nuclease</keyword>
<dbReference type="GO" id="GO:0090729">
    <property type="term" value="F:toxin activity"/>
    <property type="evidence" value="ECO:0007669"/>
    <property type="project" value="UniProtKB-KW"/>
</dbReference>
<dbReference type="STRING" id="2052828.ATO67_02790"/>
<keyword evidence="4 8" id="KW-0479">Metal-binding</keyword>
<sequence>MLTYMLDTNICIYVMKTYPPELRDKFNAIAEQLCISSITLGELCYGAEKSARRNENLVAIENFVSRLDVLPFADKAAAHYGQIRAELARAGTPCGVHDMQIGGHARSEGLIVVTNNMREFVRMPGLRVENWV</sequence>
<keyword evidence="2 8" id="KW-1277">Toxin-antitoxin system</keyword>
<dbReference type="Pfam" id="PF01850">
    <property type="entry name" value="PIN"/>
    <property type="match status" value="1"/>
</dbReference>
<dbReference type="InterPro" id="IPR022907">
    <property type="entry name" value="VapC_family"/>
</dbReference>